<dbReference type="AlphaFoldDB" id="A0A4Z2H448"/>
<dbReference type="Proteomes" id="UP000314294">
    <property type="component" value="Unassembled WGS sequence"/>
</dbReference>
<accession>A0A4Z2H448</accession>
<protein>
    <submittedName>
        <fullName evidence="1">Uncharacterized protein</fullName>
    </submittedName>
</protein>
<evidence type="ECO:0000313" key="2">
    <source>
        <dbReference type="Proteomes" id="UP000314294"/>
    </source>
</evidence>
<gene>
    <name evidence="1" type="ORF">EYF80_029219</name>
</gene>
<name>A0A4Z2H448_9TELE</name>
<sequence length="118" mass="13418">MSIALLVHRGMPWLLRSVLFFYFIPVSAIQSVPFQSRRVLGANAIVWPPRRREEMGRCPVRGNTLILCYTLPPFIIRLRFDSSCRVRASDRRSPSDVFPVSVPEHVLRDGSVIVVLGV</sequence>
<organism evidence="1 2">
    <name type="scientific">Liparis tanakae</name>
    <name type="common">Tanaka's snailfish</name>
    <dbReference type="NCBI Taxonomy" id="230148"/>
    <lineage>
        <taxon>Eukaryota</taxon>
        <taxon>Metazoa</taxon>
        <taxon>Chordata</taxon>
        <taxon>Craniata</taxon>
        <taxon>Vertebrata</taxon>
        <taxon>Euteleostomi</taxon>
        <taxon>Actinopterygii</taxon>
        <taxon>Neopterygii</taxon>
        <taxon>Teleostei</taxon>
        <taxon>Neoteleostei</taxon>
        <taxon>Acanthomorphata</taxon>
        <taxon>Eupercaria</taxon>
        <taxon>Perciformes</taxon>
        <taxon>Cottioidei</taxon>
        <taxon>Cottales</taxon>
        <taxon>Liparidae</taxon>
        <taxon>Liparis</taxon>
    </lineage>
</organism>
<comment type="caution">
    <text evidence="1">The sequence shown here is derived from an EMBL/GenBank/DDBJ whole genome shotgun (WGS) entry which is preliminary data.</text>
</comment>
<dbReference type="EMBL" id="SRLO01000331">
    <property type="protein sequence ID" value="TNN60618.1"/>
    <property type="molecule type" value="Genomic_DNA"/>
</dbReference>
<keyword evidence="2" id="KW-1185">Reference proteome</keyword>
<evidence type="ECO:0000313" key="1">
    <source>
        <dbReference type="EMBL" id="TNN60618.1"/>
    </source>
</evidence>
<proteinExistence type="predicted"/>
<reference evidence="1 2" key="1">
    <citation type="submission" date="2019-03" db="EMBL/GenBank/DDBJ databases">
        <title>First draft genome of Liparis tanakae, snailfish: a comprehensive survey of snailfish specific genes.</title>
        <authorList>
            <person name="Kim W."/>
            <person name="Song I."/>
            <person name="Jeong J.-H."/>
            <person name="Kim D."/>
            <person name="Kim S."/>
            <person name="Ryu S."/>
            <person name="Song J.Y."/>
            <person name="Lee S.K."/>
        </authorList>
    </citation>
    <scope>NUCLEOTIDE SEQUENCE [LARGE SCALE GENOMIC DNA]</scope>
    <source>
        <tissue evidence="1">Muscle</tissue>
    </source>
</reference>